<evidence type="ECO:0000313" key="1">
    <source>
        <dbReference type="EMBL" id="QSR87236.1"/>
    </source>
</evidence>
<gene>
    <name evidence="1" type="ORF">EM20IM_02550</name>
</gene>
<name>A0ABX7PXE5_9BACT</name>
<dbReference type="Proteomes" id="UP000663088">
    <property type="component" value="Chromosome"/>
</dbReference>
<accession>A0ABX7PXE5</accession>
<keyword evidence="2" id="KW-1185">Reference proteome</keyword>
<dbReference type="RefSeq" id="WP_206847685.1">
    <property type="nucleotide sequence ID" value="NZ_CP065956.1"/>
</dbReference>
<dbReference type="Pfam" id="PF05991">
    <property type="entry name" value="NYN_YacP"/>
    <property type="match status" value="1"/>
</dbReference>
<dbReference type="EMBL" id="CP065956">
    <property type="protein sequence ID" value="QSR87236.1"/>
    <property type="molecule type" value="Genomic_DNA"/>
</dbReference>
<dbReference type="PANTHER" id="PTHR34547">
    <property type="entry name" value="YACP-LIKE NYN DOMAIN PROTEIN"/>
    <property type="match status" value="1"/>
</dbReference>
<sequence length="155" mass="17747">MDKKLRSSTPLLVIDGYSVIYAWDELRVAKRRSLSKARELLIEKLFVLHDLDIYQVVVIFDGSNPEPVSIPKVPEDFTVIFSPKGTTADGLIERYVSSAVPQRTVTVITADLEEKRQVESLGAFCMSPEWLMREIEYREADFRGALEKVHLQSRF</sequence>
<dbReference type="InterPro" id="IPR010298">
    <property type="entry name" value="YacP-like"/>
</dbReference>
<dbReference type="PANTHER" id="PTHR34547:SF1">
    <property type="entry name" value="YACP-LIKE NYN DOMAIN PROTEIN"/>
    <property type="match status" value="1"/>
</dbReference>
<proteinExistence type="predicted"/>
<reference evidence="1 2" key="1">
    <citation type="submission" date="2020-12" db="EMBL/GenBank/DDBJ databases">
        <authorList>
            <person name="Awala S.I."/>
            <person name="Gwak J.-H."/>
            <person name="Kim S.-J."/>
            <person name="Rhee S.-K."/>
        </authorList>
    </citation>
    <scope>NUCLEOTIDE SEQUENCE [LARGE SCALE GENOMIC DNA]</scope>
    <source>
        <strain evidence="1 2">IT5</strain>
    </source>
</reference>
<organism evidence="1 2">
    <name type="scientific">Candidatus Methylacidiphilum infernorum</name>
    <dbReference type="NCBI Taxonomy" id="511746"/>
    <lineage>
        <taxon>Bacteria</taxon>
        <taxon>Pseudomonadati</taxon>
        <taxon>Verrucomicrobiota</taxon>
        <taxon>Methylacidiphilae</taxon>
        <taxon>Methylacidiphilales</taxon>
        <taxon>Methylacidiphilaceae</taxon>
        <taxon>Methylacidiphilum (ex Ratnadevi et al. 2023)</taxon>
    </lineage>
</organism>
<protein>
    <submittedName>
        <fullName evidence="1">NYN domain-containing protein</fullName>
    </submittedName>
</protein>
<evidence type="ECO:0000313" key="2">
    <source>
        <dbReference type="Proteomes" id="UP000663088"/>
    </source>
</evidence>